<reference evidence="2 3" key="1">
    <citation type="submission" date="2022-05" db="EMBL/GenBank/DDBJ databases">
        <title>Chromosome-level reference genomes for two strains of Caenorhabditis briggsae: an improved platform for comparative genomics.</title>
        <authorList>
            <person name="Stevens L."/>
            <person name="Andersen E.C."/>
        </authorList>
    </citation>
    <scope>NUCLEOTIDE SEQUENCE [LARGE SCALE GENOMIC DNA]</scope>
    <source>
        <strain evidence="2">QX1410_ONT</strain>
        <tissue evidence="2">Whole-organism</tissue>
    </source>
</reference>
<keyword evidence="1" id="KW-0732">Signal</keyword>
<proteinExistence type="predicted"/>
<name>A0AAE9D5I1_CAEBR</name>
<dbReference type="EMBL" id="CP090894">
    <property type="protein sequence ID" value="ULT93436.1"/>
    <property type="molecule type" value="Genomic_DNA"/>
</dbReference>
<evidence type="ECO:0000313" key="2">
    <source>
        <dbReference type="EMBL" id="ULT93436.1"/>
    </source>
</evidence>
<evidence type="ECO:0000256" key="1">
    <source>
        <dbReference type="SAM" id="SignalP"/>
    </source>
</evidence>
<accession>A0AAE9D5I1</accession>
<dbReference type="Proteomes" id="UP000827892">
    <property type="component" value="Chromosome IV"/>
</dbReference>
<evidence type="ECO:0000313" key="3">
    <source>
        <dbReference type="Proteomes" id="UP000827892"/>
    </source>
</evidence>
<feature type="chain" id="PRO_5042258049" evidence="1">
    <location>
        <begin position="17"/>
        <end position="66"/>
    </location>
</feature>
<protein>
    <submittedName>
        <fullName evidence="2">Uncharacterized protein</fullName>
    </submittedName>
</protein>
<dbReference type="AlphaFoldDB" id="A0AAE9D5I1"/>
<sequence>MLQYFLVLLFPLVVFGQYETASPVVTDQQCQEEYDKIRGCVRELVNEITHVLNCSGILNCNSSIIL</sequence>
<organism evidence="2 3">
    <name type="scientific">Caenorhabditis briggsae</name>
    <dbReference type="NCBI Taxonomy" id="6238"/>
    <lineage>
        <taxon>Eukaryota</taxon>
        <taxon>Metazoa</taxon>
        <taxon>Ecdysozoa</taxon>
        <taxon>Nematoda</taxon>
        <taxon>Chromadorea</taxon>
        <taxon>Rhabditida</taxon>
        <taxon>Rhabditina</taxon>
        <taxon>Rhabditomorpha</taxon>
        <taxon>Rhabditoidea</taxon>
        <taxon>Rhabditidae</taxon>
        <taxon>Peloderinae</taxon>
        <taxon>Caenorhabditis</taxon>
    </lineage>
</organism>
<feature type="signal peptide" evidence="1">
    <location>
        <begin position="1"/>
        <end position="16"/>
    </location>
</feature>
<gene>
    <name evidence="2" type="ORF">L3Y34_003136</name>
</gene>